<evidence type="ECO:0000259" key="4">
    <source>
        <dbReference type="Pfam" id="PF00892"/>
    </source>
</evidence>
<feature type="chain" id="PRO_5045959651" evidence="3">
    <location>
        <begin position="23"/>
        <end position="295"/>
    </location>
</feature>
<accession>A0ABT9NJN4</accession>
<feature type="domain" description="EamA" evidence="4">
    <location>
        <begin position="2"/>
        <end position="135"/>
    </location>
</feature>
<feature type="transmembrane region" description="Helical" evidence="2">
    <location>
        <begin position="119"/>
        <end position="138"/>
    </location>
</feature>
<sequence>MRAVVWVLVAAVCFGTTGTAQALGPEADATALGAARIALGGCALGLIALLGARRRPVRLDRATVALVLVGGAGVLAYQPAFFAGTGANGVAVGTVVALGSAPVLTGVLGWVLTRRRPGGVWWVATACALVGVGVLGLADGTDGALSVPGLVASVGAGAAYAVYTLAGKGLLDRGWTSVTTMGATFGLAGLGGLVLLAGVDREGLGSGAGLLTIAWLGLVTVTVAYLFFGAGLAVLPAATVATLTLAEPVTATLLGIVVLDERLSGQAAAGVGVLALGIVVLVLGSRSARVARVRS</sequence>
<dbReference type="EMBL" id="JAUSQM010000001">
    <property type="protein sequence ID" value="MDP9820275.1"/>
    <property type="molecule type" value="Genomic_DNA"/>
</dbReference>
<comment type="similarity">
    <text evidence="1">Belongs to the EamA transporter family.</text>
</comment>
<proteinExistence type="inferred from homology"/>
<organism evidence="5 6">
    <name type="scientific">Nocardioides massiliensis</name>
    <dbReference type="NCBI Taxonomy" id="1325935"/>
    <lineage>
        <taxon>Bacteria</taxon>
        <taxon>Bacillati</taxon>
        <taxon>Actinomycetota</taxon>
        <taxon>Actinomycetes</taxon>
        <taxon>Propionibacteriales</taxon>
        <taxon>Nocardioidaceae</taxon>
        <taxon>Nocardioides</taxon>
    </lineage>
</organism>
<evidence type="ECO:0000313" key="5">
    <source>
        <dbReference type="EMBL" id="MDP9820275.1"/>
    </source>
</evidence>
<feature type="domain" description="EamA" evidence="4">
    <location>
        <begin position="149"/>
        <end position="282"/>
    </location>
</feature>
<dbReference type="Proteomes" id="UP001240447">
    <property type="component" value="Unassembled WGS sequence"/>
</dbReference>
<feature type="transmembrane region" description="Helical" evidence="2">
    <location>
        <begin position="265"/>
        <end position="284"/>
    </location>
</feature>
<feature type="transmembrane region" description="Helical" evidence="2">
    <location>
        <begin position="90"/>
        <end position="112"/>
    </location>
</feature>
<dbReference type="InterPro" id="IPR037185">
    <property type="entry name" value="EmrE-like"/>
</dbReference>
<keyword evidence="6" id="KW-1185">Reference proteome</keyword>
<dbReference type="PANTHER" id="PTHR22911:SF79">
    <property type="entry name" value="MOBA-LIKE NTP TRANSFERASE DOMAIN-CONTAINING PROTEIN"/>
    <property type="match status" value="1"/>
</dbReference>
<dbReference type="Pfam" id="PF00892">
    <property type="entry name" value="EamA"/>
    <property type="match status" value="2"/>
</dbReference>
<feature type="transmembrane region" description="Helical" evidence="2">
    <location>
        <begin position="64"/>
        <end position="84"/>
    </location>
</feature>
<dbReference type="SUPFAM" id="SSF103481">
    <property type="entry name" value="Multidrug resistance efflux transporter EmrE"/>
    <property type="match status" value="2"/>
</dbReference>
<dbReference type="RefSeq" id="WP_306824704.1">
    <property type="nucleotide sequence ID" value="NZ_JAUSQM010000001.1"/>
</dbReference>
<comment type="caution">
    <text evidence="5">The sequence shown here is derived from an EMBL/GenBank/DDBJ whole genome shotgun (WGS) entry which is preliminary data.</text>
</comment>
<keyword evidence="2" id="KW-0472">Membrane</keyword>
<dbReference type="Gene3D" id="1.10.3730.20">
    <property type="match status" value="1"/>
</dbReference>
<evidence type="ECO:0000256" key="2">
    <source>
        <dbReference type="SAM" id="Phobius"/>
    </source>
</evidence>
<dbReference type="InterPro" id="IPR000620">
    <property type="entry name" value="EamA_dom"/>
</dbReference>
<name>A0ABT9NJN4_9ACTN</name>
<keyword evidence="2" id="KW-1133">Transmembrane helix</keyword>
<gene>
    <name evidence="5" type="ORF">J2S59_000084</name>
</gene>
<feature type="transmembrane region" description="Helical" evidence="2">
    <location>
        <begin position="205"/>
        <end position="228"/>
    </location>
</feature>
<feature type="transmembrane region" description="Helical" evidence="2">
    <location>
        <begin position="144"/>
        <end position="166"/>
    </location>
</feature>
<evidence type="ECO:0000256" key="3">
    <source>
        <dbReference type="SAM" id="SignalP"/>
    </source>
</evidence>
<feature type="transmembrane region" description="Helical" evidence="2">
    <location>
        <begin position="240"/>
        <end position="259"/>
    </location>
</feature>
<evidence type="ECO:0000256" key="1">
    <source>
        <dbReference type="ARBA" id="ARBA00007362"/>
    </source>
</evidence>
<feature type="transmembrane region" description="Helical" evidence="2">
    <location>
        <begin position="32"/>
        <end position="52"/>
    </location>
</feature>
<reference evidence="5 6" key="1">
    <citation type="submission" date="2023-07" db="EMBL/GenBank/DDBJ databases">
        <title>Sequencing the genomes of 1000 actinobacteria strains.</title>
        <authorList>
            <person name="Klenk H.-P."/>
        </authorList>
    </citation>
    <scope>NUCLEOTIDE SEQUENCE [LARGE SCALE GENOMIC DNA]</scope>
    <source>
        <strain evidence="5 6">GD13</strain>
    </source>
</reference>
<feature type="signal peptide" evidence="3">
    <location>
        <begin position="1"/>
        <end position="22"/>
    </location>
</feature>
<protein>
    <submittedName>
        <fullName evidence="5">DME family drug/metabolite transporter</fullName>
    </submittedName>
</protein>
<keyword evidence="3" id="KW-0732">Signal</keyword>
<keyword evidence="2" id="KW-0812">Transmembrane</keyword>
<evidence type="ECO:0000313" key="6">
    <source>
        <dbReference type="Proteomes" id="UP001240447"/>
    </source>
</evidence>
<feature type="transmembrane region" description="Helical" evidence="2">
    <location>
        <begin position="178"/>
        <end position="199"/>
    </location>
</feature>
<dbReference type="PANTHER" id="PTHR22911">
    <property type="entry name" value="ACYL-MALONYL CONDENSING ENZYME-RELATED"/>
    <property type="match status" value="1"/>
</dbReference>